<evidence type="ECO:0000256" key="7">
    <source>
        <dbReference type="ARBA" id="ARBA00023015"/>
    </source>
</evidence>
<evidence type="ECO:0000256" key="1">
    <source>
        <dbReference type="ARBA" id="ARBA00004648"/>
    </source>
</evidence>
<dbReference type="GO" id="GO:0005789">
    <property type="term" value="C:endoplasmic reticulum membrane"/>
    <property type="evidence" value="ECO:0007669"/>
    <property type="project" value="UniProtKB-SubCell"/>
</dbReference>
<keyword evidence="10" id="KW-0010">Activator</keyword>
<evidence type="ECO:0000256" key="6">
    <source>
        <dbReference type="ARBA" id="ARBA00022989"/>
    </source>
</evidence>
<name>A0A401P6B3_SCYTO</name>
<keyword evidence="7" id="KW-0805">Transcription regulation</keyword>
<gene>
    <name evidence="17" type="ORF">scyTo_0005339</name>
</gene>
<keyword evidence="4" id="KW-0256">Endoplasmic reticulum</keyword>
<keyword evidence="14" id="KW-0175">Coiled coil</keyword>
<evidence type="ECO:0000256" key="4">
    <source>
        <dbReference type="ARBA" id="ARBA00022824"/>
    </source>
</evidence>
<keyword evidence="11" id="KW-0804">Transcription</keyword>
<evidence type="ECO:0000256" key="14">
    <source>
        <dbReference type="SAM" id="Coils"/>
    </source>
</evidence>
<comment type="subcellular location">
    <subcellularLocation>
        <location evidence="1">Endoplasmic reticulum membrane</location>
        <topology evidence="1">Single-pass type II membrane protein</topology>
    </subcellularLocation>
</comment>
<evidence type="ECO:0000256" key="9">
    <source>
        <dbReference type="ARBA" id="ARBA00023136"/>
    </source>
</evidence>
<dbReference type="PROSITE" id="PS00036">
    <property type="entry name" value="BZIP_BASIC"/>
    <property type="match status" value="1"/>
</dbReference>
<evidence type="ECO:0000256" key="2">
    <source>
        <dbReference type="ARBA" id="ARBA00009050"/>
    </source>
</evidence>
<sequence length="437" mass="48593">MEGKIISPEFQEMTLVTGKLPADSLLHDLDSVELLDLLFDQQDGILRHEGFHADGRGTAGSWDMTQPSIHNGSSNEEFLSSILGEAVPASPLWSSAGSDSGISEDHLSDQLDSPQHCVPSNSPRNIEGGHVEPTFHTGPESNCWATGRRALETDIPDAEISIGFDDWNSELFEEGRQNISAESAPNNFLALTVKDLLLLNTSEMNKPQLQPHQVRELMLNEDEKKLLVKEGVTLPSQLPLTKQEERVLKKIRRKIRNKQSAQESRKKKKEYIDGLENRMAACTAQNYELQRKVIRLEKQNTSFGTSKGAKEDDFTPVRVFSRSLHDLGSSRVLHMLASPHDHAAGEENLDWSDQLTLESSDTSNKEDQTVNGKELTGDIESLLPNRSHSSLRTGAIAKNITVLEDLNPEDHIAEHGLGHSPWTELTPDHGDEMEELL</sequence>
<evidence type="ECO:0000259" key="16">
    <source>
        <dbReference type="PROSITE" id="PS50217"/>
    </source>
</evidence>
<dbReference type="OMA" id="DSHFFGT"/>
<dbReference type="InterPro" id="IPR051381">
    <property type="entry name" value="CREB_ATF_subfamily"/>
</dbReference>
<feature type="domain" description="BZIP" evidence="16">
    <location>
        <begin position="247"/>
        <end position="299"/>
    </location>
</feature>
<evidence type="ECO:0000256" key="8">
    <source>
        <dbReference type="ARBA" id="ARBA00023125"/>
    </source>
</evidence>
<protein>
    <recommendedName>
        <fullName evidence="16">BZIP domain-containing protein</fullName>
    </recommendedName>
</protein>
<feature type="region of interest" description="Disordered" evidence="15">
    <location>
        <begin position="93"/>
        <end position="141"/>
    </location>
</feature>
<dbReference type="OrthoDB" id="674948at2759"/>
<dbReference type="GO" id="GO:0000981">
    <property type="term" value="F:DNA-binding transcription factor activity, RNA polymerase II-specific"/>
    <property type="evidence" value="ECO:0007669"/>
    <property type="project" value="TreeGrafter"/>
</dbReference>
<proteinExistence type="inferred from homology"/>
<accession>A0A401P6B3</accession>
<evidence type="ECO:0000256" key="10">
    <source>
        <dbReference type="ARBA" id="ARBA00023159"/>
    </source>
</evidence>
<evidence type="ECO:0000313" key="18">
    <source>
        <dbReference type="Proteomes" id="UP000288216"/>
    </source>
</evidence>
<comment type="similarity">
    <text evidence="2">Belongs to the bZIP family. ATF subfamily.</text>
</comment>
<dbReference type="EMBL" id="BFAA01001650">
    <property type="protein sequence ID" value="GCB68646.1"/>
    <property type="molecule type" value="Genomic_DNA"/>
</dbReference>
<feature type="compositionally biased region" description="Polar residues" evidence="15">
    <location>
        <begin position="110"/>
        <end position="124"/>
    </location>
</feature>
<keyword evidence="6" id="KW-1133">Transmembrane helix</keyword>
<dbReference type="InterPro" id="IPR004827">
    <property type="entry name" value="bZIP"/>
</dbReference>
<dbReference type="STRING" id="75743.A0A401P6B3"/>
<dbReference type="AlphaFoldDB" id="A0A401P6B3"/>
<keyword evidence="18" id="KW-1185">Reference proteome</keyword>
<evidence type="ECO:0000256" key="5">
    <source>
        <dbReference type="ARBA" id="ARBA00022968"/>
    </source>
</evidence>
<evidence type="ECO:0000256" key="11">
    <source>
        <dbReference type="ARBA" id="ARBA00023163"/>
    </source>
</evidence>
<dbReference type="SMART" id="SM00338">
    <property type="entry name" value="BRLZ"/>
    <property type="match status" value="1"/>
</dbReference>
<keyword evidence="8" id="KW-0238">DNA-binding</keyword>
<dbReference type="Proteomes" id="UP000288216">
    <property type="component" value="Unassembled WGS sequence"/>
</dbReference>
<evidence type="ECO:0000256" key="15">
    <source>
        <dbReference type="SAM" id="MobiDB-lite"/>
    </source>
</evidence>
<keyword evidence="3" id="KW-0812">Transmembrane</keyword>
<keyword evidence="13" id="KW-0539">Nucleus</keyword>
<keyword evidence="5" id="KW-0735">Signal-anchor</keyword>
<evidence type="ECO:0000256" key="13">
    <source>
        <dbReference type="ARBA" id="ARBA00023242"/>
    </source>
</evidence>
<reference evidence="17 18" key="1">
    <citation type="journal article" date="2018" name="Nat. Ecol. Evol.">
        <title>Shark genomes provide insights into elasmobranch evolution and the origin of vertebrates.</title>
        <authorList>
            <person name="Hara Y"/>
            <person name="Yamaguchi K"/>
            <person name="Onimaru K"/>
            <person name="Kadota M"/>
            <person name="Koyanagi M"/>
            <person name="Keeley SD"/>
            <person name="Tatsumi K"/>
            <person name="Tanaka K"/>
            <person name="Motone F"/>
            <person name="Kageyama Y"/>
            <person name="Nozu R"/>
            <person name="Adachi N"/>
            <person name="Nishimura O"/>
            <person name="Nakagawa R"/>
            <person name="Tanegashima C"/>
            <person name="Kiyatake I"/>
            <person name="Matsumoto R"/>
            <person name="Murakumo K"/>
            <person name="Nishida K"/>
            <person name="Terakita A"/>
            <person name="Kuratani S"/>
            <person name="Sato K"/>
            <person name="Hyodo S Kuraku.S."/>
        </authorList>
    </citation>
    <scope>NUCLEOTIDE SEQUENCE [LARGE SCALE GENOMIC DNA]</scope>
</reference>
<organism evidence="17 18">
    <name type="scientific">Scyliorhinus torazame</name>
    <name type="common">Cloudy catshark</name>
    <name type="synonym">Catulus torazame</name>
    <dbReference type="NCBI Taxonomy" id="75743"/>
    <lineage>
        <taxon>Eukaryota</taxon>
        <taxon>Metazoa</taxon>
        <taxon>Chordata</taxon>
        <taxon>Craniata</taxon>
        <taxon>Vertebrata</taxon>
        <taxon>Chondrichthyes</taxon>
        <taxon>Elasmobranchii</taxon>
        <taxon>Galeomorphii</taxon>
        <taxon>Galeoidea</taxon>
        <taxon>Carcharhiniformes</taxon>
        <taxon>Scyliorhinidae</taxon>
        <taxon>Scyliorhinus</taxon>
    </lineage>
</organism>
<dbReference type="SUPFAM" id="SSF57959">
    <property type="entry name" value="Leucine zipper domain"/>
    <property type="match status" value="1"/>
</dbReference>
<evidence type="ECO:0000313" key="17">
    <source>
        <dbReference type="EMBL" id="GCB68646.1"/>
    </source>
</evidence>
<dbReference type="InterPro" id="IPR046347">
    <property type="entry name" value="bZIP_sf"/>
</dbReference>
<dbReference type="PANTHER" id="PTHR45996">
    <property type="entry name" value="AGAP001464-PB"/>
    <property type="match status" value="1"/>
</dbReference>
<keyword evidence="12" id="KW-0325">Glycoprotein</keyword>
<evidence type="ECO:0000256" key="12">
    <source>
        <dbReference type="ARBA" id="ARBA00023180"/>
    </source>
</evidence>
<feature type="coiled-coil region" evidence="14">
    <location>
        <begin position="258"/>
        <end position="292"/>
    </location>
</feature>
<dbReference type="GO" id="GO:0005634">
    <property type="term" value="C:nucleus"/>
    <property type="evidence" value="ECO:0007669"/>
    <property type="project" value="TreeGrafter"/>
</dbReference>
<dbReference type="Pfam" id="PF00170">
    <property type="entry name" value="bZIP_1"/>
    <property type="match status" value="1"/>
</dbReference>
<dbReference type="PANTHER" id="PTHR45996:SF1">
    <property type="entry name" value="CYCLIC AMP-RESPONSIVE ELEMENT-BINDING PROTEIN 3-LIKE PROTEIN 3"/>
    <property type="match status" value="1"/>
</dbReference>
<dbReference type="PROSITE" id="PS50217">
    <property type="entry name" value="BZIP"/>
    <property type="match status" value="1"/>
</dbReference>
<comment type="caution">
    <text evidence="17">The sequence shown here is derived from an EMBL/GenBank/DDBJ whole genome shotgun (WGS) entry which is preliminary data.</text>
</comment>
<dbReference type="GO" id="GO:0000978">
    <property type="term" value="F:RNA polymerase II cis-regulatory region sequence-specific DNA binding"/>
    <property type="evidence" value="ECO:0007669"/>
    <property type="project" value="TreeGrafter"/>
</dbReference>
<dbReference type="Gene3D" id="1.20.5.170">
    <property type="match status" value="1"/>
</dbReference>
<evidence type="ECO:0000256" key="3">
    <source>
        <dbReference type="ARBA" id="ARBA00022692"/>
    </source>
</evidence>
<dbReference type="FunFam" id="1.20.5.170:FF:000042">
    <property type="entry name" value="Cyclic AMP-responsive element-binding protein 3-like protein 3"/>
    <property type="match status" value="1"/>
</dbReference>
<keyword evidence="9" id="KW-0472">Membrane</keyword>
<dbReference type="CDD" id="cd14689">
    <property type="entry name" value="bZIP_CREB3"/>
    <property type="match status" value="1"/>
</dbReference>